<dbReference type="STRING" id="695850.A0A067C3L2"/>
<dbReference type="SUPFAM" id="SSF100920">
    <property type="entry name" value="Heat shock protein 70kD (HSP70), peptide-binding domain"/>
    <property type="match status" value="2"/>
</dbReference>
<dbReference type="CDD" id="cd24028">
    <property type="entry name" value="ASKHA_NBD_HSP70_HSPA1-like"/>
    <property type="match status" value="1"/>
</dbReference>
<dbReference type="AlphaFoldDB" id="A0A067C3L2"/>
<dbReference type="GeneID" id="24133202"/>
<dbReference type="RefSeq" id="XP_012205668.1">
    <property type="nucleotide sequence ID" value="XM_012350278.1"/>
</dbReference>
<dbReference type="PANTHER" id="PTHR19375">
    <property type="entry name" value="HEAT SHOCK PROTEIN 70KDA"/>
    <property type="match status" value="1"/>
</dbReference>
<dbReference type="PROSITE" id="PS00297">
    <property type="entry name" value="HSP70_1"/>
    <property type="match status" value="1"/>
</dbReference>
<keyword evidence="5" id="KW-1185">Reference proteome</keyword>
<dbReference type="Gene3D" id="3.30.30.30">
    <property type="match status" value="1"/>
</dbReference>
<dbReference type="Gene3D" id="3.30.420.40">
    <property type="match status" value="2"/>
</dbReference>
<evidence type="ECO:0000313" key="4">
    <source>
        <dbReference type="EMBL" id="KDO23685.1"/>
    </source>
</evidence>
<dbReference type="VEuPathDB" id="FungiDB:SPRG_11133"/>
<dbReference type="Gene3D" id="2.60.34.10">
    <property type="entry name" value="Substrate Binding Domain Of DNAk, Chain A, domain 1"/>
    <property type="match status" value="1"/>
</dbReference>
<dbReference type="Gene3D" id="3.90.640.10">
    <property type="entry name" value="Actin, Chain A, domain 4"/>
    <property type="match status" value="1"/>
</dbReference>
<dbReference type="InterPro" id="IPR013126">
    <property type="entry name" value="Hsp_70_fam"/>
</dbReference>
<reference evidence="4 5" key="1">
    <citation type="journal article" date="2013" name="PLoS Genet.">
        <title>Distinctive expansion of potential virulence genes in the genome of the oomycete fish pathogen Saprolegnia parasitica.</title>
        <authorList>
            <person name="Jiang R.H."/>
            <person name="de Bruijn I."/>
            <person name="Haas B.J."/>
            <person name="Belmonte R."/>
            <person name="Lobach L."/>
            <person name="Christie J."/>
            <person name="van den Ackerveken G."/>
            <person name="Bottin A."/>
            <person name="Bulone V."/>
            <person name="Diaz-Moreno S.M."/>
            <person name="Dumas B."/>
            <person name="Fan L."/>
            <person name="Gaulin E."/>
            <person name="Govers F."/>
            <person name="Grenville-Briggs L.J."/>
            <person name="Horner N.R."/>
            <person name="Levin J.Z."/>
            <person name="Mammella M."/>
            <person name="Meijer H.J."/>
            <person name="Morris P."/>
            <person name="Nusbaum C."/>
            <person name="Oome S."/>
            <person name="Phillips A.J."/>
            <person name="van Rooyen D."/>
            <person name="Rzeszutek E."/>
            <person name="Saraiva M."/>
            <person name="Secombes C.J."/>
            <person name="Seidl M.F."/>
            <person name="Snel B."/>
            <person name="Stassen J.H."/>
            <person name="Sykes S."/>
            <person name="Tripathy S."/>
            <person name="van den Berg H."/>
            <person name="Vega-Arreguin J.C."/>
            <person name="Wawra S."/>
            <person name="Young S.K."/>
            <person name="Zeng Q."/>
            <person name="Dieguez-Uribeondo J."/>
            <person name="Russ C."/>
            <person name="Tyler B.M."/>
            <person name="van West P."/>
        </authorList>
    </citation>
    <scope>NUCLEOTIDE SEQUENCE [LARGE SCALE GENOMIC DNA]</scope>
    <source>
        <strain evidence="4 5">CBS 223.65</strain>
    </source>
</reference>
<protein>
    <recommendedName>
        <fullName evidence="6">Hsp70-like protein</fullName>
    </recommendedName>
</protein>
<accession>A0A067C3L2</accession>
<dbReference type="FunFam" id="3.90.640.10:FF:000002">
    <property type="entry name" value="Heat shock 70 kDa"/>
    <property type="match status" value="1"/>
</dbReference>
<dbReference type="PRINTS" id="PR00301">
    <property type="entry name" value="HEATSHOCK70"/>
</dbReference>
<gene>
    <name evidence="4" type="ORF">SPRG_11133</name>
</gene>
<dbReference type="EMBL" id="KK583251">
    <property type="protein sequence ID" value="KDO23685.1"/>
    <property type="molecule type" value="Genomic_DNA"/>
</dbReference>
<dbReference type="OrthoDB" id="2679579at2759"/>
<dbReference type="InterPro" id="IPR029047">
    <property type="entry name" value="HSP70_peptide-bd_sf"/>
</dbReference>
<dbReference type="Pfam" id="PF00012">
    <property type="entry name" value="HSP70"/>
    <property type="match status" value="2"/>
</dbReference>
<dbReference type="KEGG" id="spar:SPRG_11133"/>
<dbReference type="InterPro" id="IPR043129">
    <property type="entry name" value="ATPase_NBD"/>
</dbReference>
<dbReference type="SUPFAM" id="SSF53067">
    <property type="entry name" value="Actin-like ATPase domain"/>
    <property type="match status" value="2"/>
</dbReference>
<proteinExistence type="inferred from homology"/>
<dbReference type="GO" id="GO:0140662">
    <property type="term" value="F:ATP-dependent protein folding chaperone"/>
    <property type="evidence" value="ECO:0007669"/>
    <property type="project" value="InterPro"/>
</dbReference>
<keyword evidence="1 3" id="KW-0547">Nucleotide-binding</keyword>
<evidence type="ECO:0008006" key="6">
    <source>
        <dbReference type="Google" id="ProtNLM"/>
    </source>
</evidence>
<evidence type="ECO:0000256" key="2">
    <source>
        <dbReference type="ARBA" id="ARBA00022840"/>
    </source>
</evidence>
<dbReference type="GO" id="GO:0005524">
    <property type="term" value="F:ATP binding"/>
    <property type="evidence" value="ECO:0007669"/>
    <property type="project" value="UniProtKB-KW"/>
</dbReference>
<organism evidence="4 5">
    <name type="scientific">Saprolegnia parasitica (strain CBS 223.65)</name>
    <dbReference type="NCBI Taxonomy" id="695850"/>
    <lineage>
        <taxon>Eukaryota</taxon>
        <taxon>Sar</taxon>
        <taxon>Stramenopiles</taxon>
        <taxon>Oomycota</taxon>
        <taxon>Saprolegniomycetes</taxon>
        <taxon>Saprolegniales</taxon>
        <taxon>Saprolegniaceae</taxon>
        <taxon>Saprolegnia</taxon>
    </lineage>
</organism>
<sequence length="676" mass="74827">MAGGSQSVVIGIDLGTTTCSVGVWRHGQVEMVRNDNGNLSTPSCVAFTDAGRLVGDFAKSQAPRNAPNTVFNIMRIIGRRYDEVRKKTQVVCGPKNNPMIRVVEKGETKELHPEEILAELVVKLKDDVVTYTNARIEHAVVTVPTGFNLLQRQAVRDACAIAGLAKYRISDAPTTAAVAHTSIKGAPRCEVHDMVVDMGGGHLSVSLLAIEDGIFEVKAVAGDACLGGEDFDDVLFDHFAAEFARQYRKDMTTCDRAVRRLRTACEKAKRDLSISNTATLELEVLFGSIDFRSSITRARFEDLCSGLFRKVTQPIEKVLRDAKIDKSQVRDVVLAGGSMRMPKMQQLLSSFFGERYADKKLCHSILNNNEAAAHGATVMAALNDETSPDDMHLLVLHVVPYSVGIETGGGVMTTLISRNTTIPSKKSEKFKISQPQSPPYHPTPFSYRDECTCDDSDDSNDECTCNDSDDLDDNCCCTHYCEEHCKEYCGSECDHGGHNDIDYSSYPRYEPKRPFIDARDNAIKIFTGERSMVRDNTPLHTIAIHGFYDPTARSDVAFDIDGDGLLTAIVTYTPHIGTNETIVVKLDKGYLSQHDVKRLTTNFEAAADDRTRRRVAHEELQTYLIGGKYPYWRAADAAEVLEWLDTISLGRHIKASVCEIQAKYRIFLGPAIEDVD</sequence>
<keyword evidence="2 3" id="KW-0067">ATP-binding</keyword>
<evidence type="ECO:0000256" key="3">
    <source>
        <dbReference type="RuleBase" id="RU003322"/>
    </source>
</evidence>
<comment type="similarity">
    <text evidence="3">Belongs to the heat shock protein 70 family.</text>
</comment>
<dbReference type="InterPro" id="IPR018181">
    <property type="entry name" value="Heat_shock_70_CS"/>
</dbReference>
<dbReference type="Proteomes" id="UP000030745">
    <property type="component" value="Unassembled WGS sequence"/>
</dbReference>
<evidence type="ECO:0000313" key="5">
    <source>
        <dbReference type="Proteomes" id="UP000030745"/>
    </source>
</evidence>
<evidence type="ECO:0000256" key="1">
    <source>
        <dbReference type="ARBA" id="ARBA00022741"/>
    </source>
</evidence>
<name>A0A067C3L2_SAPPC</name>